<feature type="non-terminal residue" evidence="3">
    <location>
        <position position="251"/>
    </location>
</feature>
<evidence type="ECO:0000313" key="3">
    <source>
        <dbReference type="EMBL" id="CAL4067694.1"/>
    </source>
</evidence>
<dbReference type="InterPro" id="IPR003117">
    <property type="entry name" value="cAMP_dep_PK_reg_su_I/II_a/b"/>
</dbReference>
<dbReference type="AlphaFoldDB" id="A0AAV2Q3R2"/>
<protein>
    <recommendedName>
        <fullName evidence="2">RIIa domain-containing protein</fullName>
    </recommendedName>
</protein>
<keyword evidence="4" id="KW-1185">Reference proteome</keyword>
<name>A0AAV2Q3R2_MEGNR</name>
<proteinExistence type="predicted"/>
<reference evidence="3 4" key="1">
    <citation type="submission" date="2024-05" db="EMBL/GenBank/DDBJ databases">
        <authorList>
            <person name="Wallberg A."/>
        </authorList>
    </citation>
    <scope>NUCLEOTIDE SEQUENCE [LARGE SCALE GENOMIC DNA]</scope>
</reference>
<organism evidence="3 4">
    <name type="scientific">Meganyctiphanes norvegica</name>
    <name type="common">Northern krill</name>
    <name type="synonym">Thysanopoda norvegica</name>
    <dbReference type="NCBI Taxonomy" id="48144"/>
    <lineage>
        <taxon>Eukaryota</taxon>
        <taxon>Metazoa</taxon>
        <taxon>Ecdysozoa</taxon>
        <taxon>Arthropoda</taxon>
        <taxon>Crustacea</taxon>
        <taxon>Multicrustacea</taxon>
        <taxon>Malacostraca</taxon>
        <taxon>Eumalacostraca</taxon>
        <taxon>Eucarida</taxon>
        <taxon>Euphausiacea</taxon>
        <taxon>Euphausiidae</taxon>
        <taxon>Meganyctiphanes</taxon>
    </lineage>
</organism>
<dbReference type="Gene3D" id="1.20.890.10">
    <property type="entry name" value="cAMP-dependent protein kinase regulatory subunit, dimerization-anchoring domain"/>
    <property type="match status" value="1"/>
</dbReference>
<comment type="caution">
    <text evidence="3">The sequence shown here is derived from an EMBL/GenBank/DDBJ whole genome shotgun (WGS) entry which is preliminary data.</text>
</comment>
<feature type="compositionally biased region" description="Acidic residues" evidence="1">
    <location>
        <begin position="66"/>
        <end position="77"/>
    </location>
</feature>
<dbReference type="CDD" id="cd12099">
    <property type="entry name" value="DD_RII_PKA"/>
    <property type="match status" value="1"/>
</dbReference>
<feature type="domain" description="RIIa" evidence="2">
    <location>
        <begin position="17"/>
        <end position="54"/>
    </location>
</feature>
<evidence type="ECO:0000259" key="2">
    <source>
        <dbReference type="SMART" id="SM00394"/>
    </source>
</evidence>
<evidence type="ECO:0000256" key="1">
    <source>
        <dbReference type="SAM" id="MobiDB-lite"/>
    </source>
</evidence>
<accession>A0AAV2Q3R2</accession>
<dbReference type="Proteomes" id="UP001497623">
    <property type="component" value="Unassembled WGS sequence"/>
</dbReference>
<feature type="region of interest" description="Disordered" evidence="1">
    <location>
        <begin position="54"/>
        <end position="77"/>
    </location>
</feature>
<sequence length="251" mass="28681">MAGRGVGGSGGGYEVPQGLQELLIEFTVSVLVERPTDLLHYAHDYFRRMHEERNKAPPLPLTTTASDDEDSVISDDDDEPMPGCPILSFRFLDHVPDQATYSEEKEEGRKIITFRKEGSGDSEVILYVFILRNYAISDDSEVTLFVFVGRELDGCLVVANEVEAQNYYIIDRRMFSYYIINRRKEGRTVVQYQVPYLELVYQHIKLPGTPTISFQGPCASVKLVLRRYNIPDGSIHGFCDKYKCYMFHKVP</sequence>
<gene>
    <name evidence="3" type="ORF">MNOR_LOCUS6658</name>
</gene>
<evidence type="ECO:0000313" key="4">
    <source>
        <dbReference type="Proteomes" id="UP001497623"/>
    </source>
</evidence>
<dbReference type="SMART" id="SM00394">
    <property type="entry name" value="RIIa"/>
    <property type="match status" value="1"/>
</dbReference>
<dbReference type="Pfam" id="PF02197">
    <property type="entry name" value="RIIa"/>
    <property type="match status" value="1"/>
</dbReference>
<dbReference type="EMBL" id="CAXKWB010002778">
    <property type="protein sequence ID" value="CAL4067694.1"/>
    <property type="molecule type" value="Genomic_DNA"/>
</dbReference>
<dbReference type="SUPFAM" id="SSF47391">
    <property type="entry name" value="Dimerization-anchoring domain of cAMP-dependent PK regulatory subunit"/>
    <property type="match status" value="1"/>
</dbReference>